<feature type="domain" description="Trimeric autotransporter adhesin YadA-like head" evidence="14">
    <location>
        <begin position="334"/>
        <end position="359"/>
    </location>
</feature>
<dbReference type="eggNOG" id="COG5295">
    <property type="taxonomic scope" value="Bacteria"/>
</dbReference>
<dbReference type="OrthoDB" id="1632057at2"/>
<protein>
    <submittedName>
        <fullName evidence="16">Uncharacterized protein</fullName>
    </submittedName>
</protein>
<dbReference type="InterPro" id="IPR008635">
    <property type="entry name" value="Coiled_stalk_dom"/>
</dbReference>
<feature type="domain" description="Trimeric autotransporter adhesin YadA-like stalk" evidence="15">
    <location>
        <begin position="1160"/>
        <end position="1198"/>
    </location>
</feature>
<evidence type="ECO:0000259" key="13">
    <source>
        <dbReference type="Pfam" id="PF03895"/>
    </source>
</evidence>
<dbReference type="GO" id="GO:0015031">
    <property type="term" value="P:protein transport"/>
    <property type="evidence" value="ECO:0007669"/>
    <property type="project" value="UniProtKB-KW"/>
</dbReference>
<accession>A0A077DHD8</accession>
<dbReference type="STRING" id="1072685.IX83_06040"/>
<evidence type="ECO:0000259" key="15">
    <source>
        <dbReference type="Pfam" id="PF05662"/>
    </source>
</evidence>
<evidence type="ECO:0000259" key="14">
    <source>
        <dbReference type="Pfam" id="PF05658"/>
    </source>
</evidence>
<evidence type="ECO:0000256" key="7">
    <source>
        <dbReference type="ARBA" id="ARBA00022729"/>
    </source>
</evidence>
<keyword evidence="17" id="KW-1185">Reference proteome</keyword>
<gene>
    <name evidence="16" type="ORF">IX83_06040</name>
</gene>
<keyword evidence="4" id="KW-0813">Transport</keyword>
<feature type="domain" description="Trimeric autotransporter adhesin YadA-like stalk" evidence="15">
    <location>
        <begin position="2974"/>
        <end position="3011"/>
    </location>
</feature>
<organism evidence="16 17">
    <name type="scientific">Basilea psittacipulmonis DSM 24701</name>
    <dbReference type="NCBI Taxonomy" id="1072685"/>
    <lineage>
        <taxon>Bacteria</taxon>
        <taxon>Pseudomonadati</taxon>
        <taxon>Pseudomonadota</taxon>
        <taxon>Betaproteobacteria</taxon>
        <taxon>Burkholderiales</taxon>
        <taxon>Alcaligenaceae</taxon>
        <taxon>Basilea</taxon>
    </lineage>
</organism>
<evidence type="ECO:0000256" key="1">
    <source>
        <dbReference type="ARBA" id="ARBA00004241"/>
    </source>
</evidence>
<evidence type="ECO:0000256" key="4">
    <source>
        <dbReference type="ARBA" id="ARBA00022448"/>
    </source>
</evidence>
<dbReference type="Pfam" id="PF05658">
    <property type="entry name" value="YadA_head"/>
    <property type="match status" value="8"/>
</dbReference>
<feature type="region of interest" description="Disordered" evidence="11">
    <location>
        <begin position="2999"/>
        <end position="3018"/>
    </location>
</feature>
<feature type="domain" description="Trimeric autotransporter adhesin YadA-like head" evidence="14">
    <location>
        <begin position="442"/>
        <end position="466"/>
    </location>
</feature>
<feature type="domain" description="Trimeric autotransporter adhesin YadA-like head" evidence="14">
    <location>
        <begin position="560"/>
        <end position="584"/>
    </location>
</feature>
<proteinExistence type="inferred from homology"/>
<feature type="domain" description="Trimeric autotransporter adhesin YadA-like head" evidence="14">
    <location>
        <begin position="262"/>
        <end position="286"/>
    </location>
</feature>
<name>A0A077DHD8_9BURK</name>
<feature type="domain" description="Trimeric autotransporter adhesin YadA-like stalk" evidence="15">
    <location>
        <begin position="4209"/>
        <end position="4244"/>
    </location>
</feature>
<evidence type="ECO:0000256" key="2">
    <source>
        <dbReference type="ARBA" id="ARBA00004442"/>
    </source>
</evidence>
<keyword evidence="8" id="KW-0653">Protein transport</keyword>
<feature type="domain" description="Trimeric autotransporter adhesin YadA-like head" evidence="14">
    <location>
        <begin position="126"/>
        <end position="151"/>
    </location>
</feature>
<dbReference type="SUPFAM" id="SSF54523">
    <property type="entry name" value="Pili subunits"/>
    <property type="match status" value="1"/>
</dbReference>
<feature type="transmembrane region" description="Helical" evidence="12">
    <location>
        <begin position="36"/>
        <end position="55"/>
    </location>
</feature>
<keyword evidence="10" id="KW-0998">Cell outer membrane</keyword>
<feature type="domain" description="Trimeric autotransporter adhesin YadA-like stalk" evidence="15">
    <location>
        <begin position="651"/>
        <end position="673"/>
    </location>
</feature>
<keyword evidence="5" id="KW-1134">Transmembrane beta strand</keyword>
<dbReference type="SUPFAM" id="SSF101967">
    <property type="entry name" value="Adhesin YadA, collagen-binding domain"/>
    <property type="match status" value="4"/>
</dbReference>
<evidence type="ECO:0000256" key="10">
    <source>
        <dbReference type="ARBA" id="ARBA00023237"/>
    </source>
</evidence>
<dbReference type="GO" id="GO:0009279">
    <property type="term" value="C:cell outer membrane"/>
    <property type="evidence" value="ECO:0007669"/>
    <property type="project" value="UniProtKB-SubCell"/>
</dbReference>
<evidence type="ECO:0000256" key="5">
    <source>
        <dbReference type="ARBA" id="ARBA00022452"/>
    </source>
</evidence>
<feature type="region of interest" description="Disordered" evidence="11">
    <location>
        <begin position="3536"/>
        <end position="3557"/>
    </location>
</feature>
<evidence type="ECO:0000313" key="17">
    <source>
        <dbReference type="Proteomes" id="UP000028945"/>
    </source>
</evidence>
<dbReference type="InterPro" id="IPR008640">
    <property type="entry name" value="Adhesin_Head_dom"/>
</dbReference>
<dbReference type="EMBL" id="CP009238">
    <property type="protein sequence ID" value="AIL32932.1"/>
    <property type="molecule type" value="Genomic_DNA"/>
</dbReference>
<evidence type="ECO:0000256" key="6">
    <source>
        <dbReference type="ARBA" id="ARBA00022692"/>
    </source>
</evidence>
<dbReference type="CDD" id="cd12820">
    <property type="entry name" value="LbR_YadA-like"/>
    <property type="match status" value="2"/>
</dbReference>
<keyword evidence="7" id="KW-0732">Signal</keyword>
<dbReference type="Proteomes" id="UP000028945">
    <property type="component" value="Chromosome"/>
</dbReference>
<dbReference type="InterPro" id="IPR045584">
    <property type="entry name" value="Pilin-like"/>
</dbReference>
<evidence type="ECO:0000256" key="12">
    <source>
        <dbReference type="SAM" id="Phobius"/>
    </source>
</evidence>
<dbReference type="InterPro" id="IPR005594">
    <property type="entry name" value="YadA_C"/>
</dbReference>
<dbReference type="HOGENOM" id="CLU_223795_0_0_4"/>
<dbReference type="GO" id="GO:0009986">
    <property type="term" value="C:cell surface"/>
    <property type="evidence" value="ECO:0007669"/>
    <property type="project" value="UniProtKB-SubCell"/>
</dbReference>
<feature type="domain" description="Trimeric autotransporter adhesin YadA-like head" evidence="14">
    <location>
        <begin position="1114"/>
        <end position="1142"/>
    </location>
</feature>
<keyword evidence="6 12" id="KW-0812">Transmembrane</keyword>
<sequence length="4324" mass="449905">MNKIYKTKYSKEKKGVVVVSELVKGKGKITSKGKGFFEWVFFAFSLLTLCVNNAYAADIELYAGNLHAAGQNNCMTVSSNVSKRAIFLNPQSTNWVAAPCNVDTYGIAIGNGAIATSTPDRETIGTATGAIAMGYKAVTDTVDSIVIGRNATISTAGGQGAVVVGAQASSKGSQAVVLGMSSGATDQSVAVGAEVYASGNSSIVIGSDDLVSNDYADYLQDTLITALKSKVSNYISSAKYDSSYMGTSSDGTDRRRWSPAVAGGTGSIAIGGRAIALGNVSTAVGPLAMTFAEGGTALGLRSFVEASATGGTAVGNEARVFAANAVAIGNYTEATSLGTVAYGYNAKAVAENSVAMGTNVYAGATFNTTTKADGTDANSIQLSKAYTASTNVVVEDLFGAKSNLLDEIGAKAESIKATDFKKQPNVYLTIGNISVQKSMSQAGAKNAIAIGSSTFAIKQNSLAIGYAVLADADNSFALSPYSYVKAGANNGMAMGVASYVSGVSGMAVGSGTRSTATNSLAFGYSSEATAERAMAVGINSGAGSVASLAIGKDSSIASNAQQSTAIGKNASASLINSVALGTDSTTTYFYNGSDVRKPQTSGTSALTLKPYIADGSHYFINTSNAAGVISVGGWATGNESNDSTSSVGLRRIVNVAPGALDTDIATVGQLRSLEFTIREANMVYYVEENGQKIKVTYDNQMKKFYSVDTQSGIPNTSAKAYDPSSVKIGIKNYFGSDAYQDEAITANQTVRTLGDSMVLGSVKAGEVSLNSQEAINGSQLKALLSSINGLTLDGEAKRLQPLSTLPALNQADGSTQTYTGIGIAVQAALAQMNKGITYRDNHSNQYVQYLGGKLSVVAGDVDDYKGKNLSSKLVRDNSTGSSTITLSVSQTPSFSSLTVGNDARQTVLTVSDSDKTISLGNRNLSGLKRDESTANALLTLATLNDYSKILKIADDGISSSKTESDIDLSNQSLSVLGDGATLTTEAKDNRINISLTDTYLNKVGKLDKYNNLNWLTKDIDNISDTGKSKIADIAKENLSWTIGSDSQQTNAGLTLKSGQRLVFKAGNEDTHINVVPGTNANNTKVQISSSVTPNHFISINYTDPNLVNADNSGAKADQSVAMGVGASVDSNATSSIALGSNSTVTRANVLSIGSDSLQRRITNLADGTQDTDAVNLRQLRFVAQNLASVLGGGAIANADGSIATGDGKTPINLAETIRTLNDRANKAITVSKGDHVDSVTYDVAIYTITGKNWSSEIQSLVDSVNNNKSTVTLSYTSSSVTPSKQTTLTEGLNFVDGTNINASVASDGVMKLGLNSDLKNIKQITGLEARDSSASDFAKGDNANRLATEQAVQTVYNKIRAGWNMTVNDQNEKVASDTTVIISGQNGIESNVLFDHNQPTVKFNITSAGLSHTGTQTTAQNGAGYVTAKDLQDTIEQVKTQAGEQITNDLSDQLAHYAKTDASNIDTNITNWRSALGPVSFAGDSGQTTDVNLGGTLTVKGGANKLTEGNIGVLADAANNTLNIALARSLSGLNSVEVGELQLGGGTDGTLTLSEASDGGLNLSRQVRITNISKGTEIADVATLENLTDTQGTIKNLLASDITVGTDGSYTKNQVAGTSANTISGALSEVKSLAENKTVVKGDGRYIQASVSTDDEGDTVYTLNDNTDWTSRIADTLKAEKATFGSRQIAYGIEGQTDEQKLKTALTKGFTFKGDNLTASTDENGKVNYQLNSQLTGLDSITLTDERNPSSEGYGVGDHANQAATQAAVKSVYEQATASWNIQGTQGNAQTAQQVGLGKQVTLDNGLGTTSARVSTDNDVLAYQFNVNTTSLSYDEQNKSVVAGDTSTSKPSFATASEVAAAISQAVSNANSNNDSNVAQATLSYIGSTNKETKQINIKTEKLKILGGDNIVTKVDENGKVVVSLSSSTQDKLNHIPTDSNAELNQKADANASNIDVSAWQTQLGALSFKGDLGNGVDRRLGENPLPIKGGASNTVEGLISVQADGQELTLKLAKQLDGLNHVQTEKLKIAKDDGEIILSASDKTHLNLSANGGNVTVTHLKAGTNANSGLVYGQLTALANSVVSAIGTPPATIGDASHQVAINKGSTADPQSISSLIEQTKTQSDQKIVVKQANESYGLTVTSKESTDEQDVKTTTYTVTGKDWTQAIQDKKTQTQSEILAENALKYQANGTSKKTSLQSGLNFVNGANTEASWNDNGITYSVEGDLTGIESITLTQSRDPSTQADYGQGENAGNAATQAAVQQVYAKVLEGWNIAGENGSTTPSKLATGSTVRFVNGSGATVSVAKTANQADQVDVAYHLQTKGLSVTDGGSVTVSDTYSQTAPGYATADSVAKAVSDAVRYILDETGMDIDSFNLRYKADSDETAKTVKIATGVFGVVSADNSGLSTTADDKGQITLTLDETLQNKIDHLPEDLTTTISQKTTVIPSVEAIDVDSWRQQLGKMTVAGDAGNSEHLLGSSLSITGGASSDLLENSIAVSQSSTDTLNVKLAKNLNGLTSVESEQLSINGITIQQDNDAVKLSGQNDAPVSVTNIKAEADNDAATVANLKTVKDTIKASLGSEVSEDPATGQLTLSNGYGVNGATSIADALGKAKTEADKKTVVKAGKDVTVAYDSKTDTYTVSSKDWSATINQAVTDLNNQYDKTELSYRKDGETDIKKVDLGTGLTFVSGANLIASSQTGGQVNYALTSELTGIEKVSGLTARKASDADSYGTGDHISRGATEAAVKEVYDLANNAWNIAANDELGTKLAPAKTVSFVDANGTKATVNVVDSNATVKIDINTGTLTHTTDNKLAVASGDERNYVTSDNLAKVLNTAVKNLSNEATISDLETTLAKVDASNLNSDTQKTAWREKLGNLSYQGDHDITTITRMMGETLNLKGGATELTDGNIGIIYDEASKTFKVQLAKTLKDLASVATGTLKVGNDDNILNIAMDDELGSLNLTSNGGSSVKIENIADGTQSSDLITMRQLSELKTKIGGATPQSSQDSPAGKDGLDGKSAADQLLALRNGLAGNLVYVDEEGNRLTLVNGVYYRSSEVTVDEKGQTMVSGAAVSSDSVRLAAVNALGSTQAPISLNNIASGLDITDKTALSVNEAKSKLKALNAEGLDVSQAATVGDLQVLAQAGLDFKANTGDTIHRPLGTSLTIKGDSTITDTSAFDASYLEVNGHPDNGLIVKLSNALTGLTSVTTKTLNLGQHNPIAFNKKAGENSLVLGAENEPVRVTNVQAGTADADAVTKAQLDQLKNKIGDVSSATIDNASALAQDGLNGKSLNDQILALRQGSAGTVIYTTTTGERLVRVGSSFYLTRDIDEKGQPKSGVNAVSDDQVILSLVNANGGTTDPIVLRHVASALGLDSVDQISQNAQTQVANLLKQSGHGLTQAVTVADLRAVVETGVTFAGNQGTLKRGLAQTLTLQGEEAGSDFSSAADNIAVVADNDNLTLKLAANLIGLKQVQTKTLKIGDSTTYIKLSADDGVLNVSDANDKPVQLKNIAESDDPTALATRKQLNRITEIIGSPSQVGKSDPTSPAGKDGLDGKSATDQLLALREGLAGNIVYTTASGQRLMMIDGEYYLAYEGDARYADNLLVQKEGKWYKASDLNADGSLKTAATEVIPTKVDSSSVVLSAVNANGDAGNQVITLSNVASAIGGEPSSTAVDRVQNLLSISGAKLNHAANVADLQTVAQAGMDFVGNDDQSVHVNLGESLTLKGQGNRTTLSNNDTASGNIWVSADTSALLIRLAKDLQNLKSAQFVDTTSNDTPTTTVSADGISITKDTTTVSLKSSGFDAGNQAITNVKAPEKDNDASTKSYVEQKVGNVNTSLTNLKGKMDNSDTTLSNLSTEVEKGWKLSIDNHGETSSTEIKKDSSTLTLNAGNHTQLTHTNGAITIATDVDGITQDLMTDALPMIYQDGSGKQVFKVMKNGKEVFNTKADGTGKEVSPEVVSVALKDPSATGKALNLTQVASGLGLNQTTPIAVEEAQEVVLGKTVLQSDGTQKTEGGLMNARGSQLKQVVNVADVQAVAQAGLTFAANSGNFSHKALGGQIKLKGKQHVDLSKYNTANVITTVDQDGNIVIKLAKSQSSINMRAKDTLVVGRNDEVTGSTKGTVMVKHDESTGKGTIYIKGADGQDGKDAIRIEGDSLGNGMITLNGEDVKTQINNQAVVITPSSADPTKEVFLSNRGLNNGGNRITNVSPGIDDTDALTLGQLLTSSQPLQKKISDIRKSNISGLSAATAFASLNKEVKAGENLFSVGISNYRGQTAMAIGVTSVSDDGKRGFRVMGSSNSSSGDRVGAVSAFYTIYRN</sequence>
<dbReference type="InterPro" id="IPR011049">
    <property type="entry name" value="Serralysin-like_metalloprot_C"/>
</dbReference>
<feature type="domain" description="Trimeric autotransporter adhesin YadA-like stalk" evidence="15">
    <location>
        <begin position="3244"/>
        <end position="3283"/>
    </location>
</feature>
<evidence type="ECO:0000313" key="16">
    <source>
        <dbReference type="EMBL" id="AIL32932.1"/>
    </source>
</evidence>
<evidence type="ECO:0000256" key="3">
    <source>
        <dbReference type="ARBA" id="ARBA00005848"/>
    </source>
</evidence>
<comment type="subcellular location">
    <subcellularLocation>
        <location evidence="2">Cell outer membrane</location>
    </subcellularLocation>
    <subcellularLocation>
        <location evidence="1">Cell surface</location>
    </subcellularLocation>
</comment>
<evidence type="ECO:0000256" key="9">
    <source>
        <dbReference type="ARBA" id="ARBA00023136"/>
    </source>
</evidence>
<feature type="domain" description="Trimeric autotransporter adhesin YadA-like C-terminal membrane anchor" evidence="13">
    <location>
        <begin position="4266"/>
        <end position="4320"/>
    </location>
</feature>
<evidence type="ECO:0000256" key="8">
    <source>
        <dbReference type="ARBA" id="ARBA00022927"/>
    </source>
</evidence>
<feature type="compositionally biased region" description="Polar residues" evidence="11">
    <location>
        <begin position="3538"/>
        <end position="3548"/>
    </location>
</feature>
<dbReference type="RefSeq" id="WP_038500219.1">
    <property type="nucleotide sequence ID" value="NZ_CP009238.1"/>
</dbReference>
<feature type="domain" description="Trimeric autotransporter adhesin YadA-like head" evidence="14">
    <location>
        <begin position="515"/>
        <end position="540"/>
    </location>
</feature>
<dbReference type="Gene3D" id="2.150.10.10">
    <property type="entry name" value="Serralysin-like metalloprotease, C-terminal"/>
    <property type="match status" value="6"/>
</dbReference>
<keyword evidence="9 12" id="KW-0472">Membrane</keyword>
<keyword evidence="12" id="KW-1133">Transmembrane helix</keyword>
<dbReference type="Pfam" id="PF03895">
    <property type="entry name" value="YadA_anchor"/>
    <property type="match status" value="1"/>
</dbReference>
<feature type="domain" description="Trimeric autotransporter adhesin YadA-like head" evidence="14">
    <location>
        <begin position="306"/>
        <end position="331"/>
    </location>
</feature>
<dbReference type="Pfam" id="PF05662">
    <property type="entry name" value="YadA_stalk"/>
    <property type="match status" value="5"/>
</dbReference>
<dbReference type="KEGG" id="bpsi:IX83_06040"/>
<comment type="similarity">
    <text evidence="3">Belongs to the autotransporter-2 (AT-2) (TC 1.B.40) family.</text>
</comment>
<evidence type="ECO:0000256" key="11">
    <source>
        <dbReference type="SAM" id="MobiDB-lite"/>
    </source>
</evidence>
<reference evidence="16 17" key="1">
    <citation type="journal article" date="2014" name="BMC Genomics">
        <title>A genomic perspective on a new bacterial genus and species from the Alcaligenaceae family, Basilea psittacipulmonis.</title>
        <authorList>
            <person name="Whiteson K.L."/>
            <person name="Hernandez D."/>
            <person name="Lazarevic V."/>
            <person name="Gaia N."/>
            <person name="Farinelli L."/>
            <person name="Francois P."/>
            <person name="Pilo P."/>
            <person name="Frey J."/>
            <person name="Schrenzel J."/>
        </authorList>
    </citation>
    <scope>NUCLEOTIDE SEQUENCE [LARGE SCALE GENOMIC DNA]</scope>
    <source>
        <strain evidence="16 17">DSM 24701</strain>
    </source>
</reference>
<dbReference type="Gene3D" id="3.30.1300.30">
    <property type="entry name" value="GSPII I/J protein-like"/>
    <property type="match status" value="1"/>
</dbReference>